<gene>
    <name evidence="2" type="ORF">LEL_09463</name>
</gene>
<evidence type="ECO:0008006" key="4">
    <source>
        <dbReference type="Google" id="ProtNLM"/>
    </source>
</evidence>
<dbReference type="PANTHER" id="PTHR32226:SF2">
    <property type="entry name" value="TELO2-INTERACTING PROTEIN 2"/>
    <property type="match status" value="1"/>
</dbReference>
<dbReference type="STRING" id="1081108.A0A162JLX4"/>
<protein>
    <recommendedName>
        <fullName evidence="4">Armadillo-type fold protein</fullName>
    </recommendedName>
</protein>
<dbReference type="GO" id="GO:0005829">
    <property type="term" value="C:cytosol"/>
    <property type="evidence" value="ECO:0007669"/>
    <property type="project" value="TreeGrafter"/>
</dbReference>
<comment type="caution">
    <text evidence="2">The sequence shown here is derived from an EMBL/GenBank/DDBJ whole genome shotgun (WGS) entry which is preliminary data.</text>
</comment>
<keyword evidence="3" id="KW-1185">Reference proteome</keyword>
<dbReference type="InterPro" id="IPR016024">
    <property type="entry name" value="ARM-type_fold"/>
</dbReference>
<organism evidence="2 3">
    <name type="scientific">Akanthomyces lecanii RCEF 1005</name>
    <dbReference type="NCBI Taxonomy" id="1081108"/>
    <lineage>
        <taxon>Eukaryota</taxon>
        <taxon>Fungi</taxon>
        <taxon>Dikarya</taxon>
        <taxon>Ascomycota</taxon>
        <taxon>Pezizomycotina</taxon>
        <taxon>Sordariomycetes</taxon>
        <taxon>Hypocreomycetidae</taxon>
        <taxon>Hypocreales</taxon>
        <taxon>Cordycipitaceae</taxon>
        <taxon>Akanthomyces</taxon>
        <taxon>Cordyceps confragosa</taxon>
    </lineage>
</organism>
<name>A0A162JLX4_CORDF</name>
<comment type="similarity">
    <text evidence="1">Belongs to the TTI2 family.</text>
</comment>
<dbReference type="InterPro" id="IPR018870">
    <property type="entry name" value="Tti2"/>
</dbReference>
<dbReference type="OrthoDB" id="6417021at2759"/>
<accession>A0A162JLX4</accession>
<reference evidence="2 3" key="1">
    <citation type="journal article" date="2016" name="Genome Biol. Evol.">
        <title>Divergent and convergent evolution of fungal pathogenicity.</title>
        <authorList>
            <person name="Shang Y."/>
            <person name="Xiao G."/>
            <person name="Zheng P."/>
            <person name="Cen K."/>
            <person name="Zhan S."/>
            <person name="Wang C."/>
        </authorList>
    </citation>
    <scope>NUCLEOTIDE SEQUENCE [LARGE SCALE GENOMIC DNA]</scope>
    <source>
        <strain evidence="2 3">RCEF 1005</strain>
    </source>
</reference>
<evidence type="ECO:0000313" key="3">
    <source>
        <dbReference type="Proteomes" id="UP000076881"/>
    </source>
</evidence>
<dbReference type="GO" id="GO:0110078">
    <property type="term" value="C:TTT Hsp90 cochaperone complex"/>
    <property type="evidence" value="ECO:0007669"/>
    <property type="project" value="InterPro"/>
</dbReference>
<dbReference type="Proteomes" id="UP000076881">
    <property type="component" value="Unassembled WGS sequence"/>
</dbReference>
<dbReference type="AlphaFoldDB" id="A0A162JLX4"/>
<proteinExistence type="inferred from homology"/>
<dbReference type="GO" id="GO:0005634">
    <property type="term" value="C:nucleus"/>
    <property type="evidence" value="ECO:0007669"/>
    <property type="project" value="TreeGrafter"/>
</dbReference>
<sequence>MSVNELLGSDNQARLKELAKDTLSAESTLKNLASEDPSSRRDAALIVFDRACNKPPTLENTTLVNALGETLKPPLPRAQESIDALAWATSAEAALAALWSLDAEVDQIHDALLLCVIPYAKARKPWVTMTAASTAERLLDRYRPGEKKQDFIITGVLERYLRPIFSKSTSAVTAEGRPALFRESLPPDGGFHAQRASWKDAGPHIVAVFHWAVEASEPATMKRHWPLYIPVLVTLVEDADVAVRQRGIDILDRFLATCPAAALRASGIDAVFQESLLPSLLFLPSLTPEAESVPLLRAAYRTLLRLALAADDDDNEARGRKRRALLDKVLREGVLAGYFHASQHIRVVEVLMQSAEQIVEALQVYAVKHLQSLLDLFAPVLTDAFALAHVPAVIAATKALNTTILNCWPRIVGTPHAEQITSIVARCWTNIYDTDHGTGDPEMEALTQELKKTMALLASLWKASDEPMPTDKLAQVVQKAPHLKPLFTPFQLEAPIA</sequence>
<dbReference type="PANTHER" id="PTHR32226">
    <property type="entry name" value="TELO2-INTERACTING PROTEIN 2"/>
    <property type="match status" value="1"/>
</dbReference>
<evidence type="ECO:0000256" key="1">
    <source>
        <dbReference type="ARBA" id="ARBA00034736"/>
    </source>
</evidence>
<evidence type="ECO:0000313" key="2">
    <source>
        <dbReference type="EMBL" id="OAA70872.1"/>
    </source>
</evidence>
<dbReference type="Pfam" id="PF10521">
    <property type="entry name" value="Tti2"/>
    <property type="match status" value="1"/>
</dbReference>
<dbReference type="EMBL" id="AZHF01000009">
    <property type="protein sequence ID" value="OAA70872.1"/>
    <property type="molecule type" value="Genomic_DNA"/>
</dbReference>
<dbReference type="SUPFAM" id="SSF48371">
    <property type="entry name" value="ARM repeat"/>
    <property type="match status" value="1"/>
</dbReference>